<dbReference type="RefSeq" id="WP_025359326.1">
    <property type="nucleotide sequence ID" value="NZ_BAAABQ010000011.1"/>
</dbReference>
<evidence type="ECO:0000256" key="3">
    <source>
        <dbReference type="ARBA" id="ARBA00022475"/>
    </source>
</evidence>
<accession>A0ABR6B839</accession>
<feature type="transmembrane region" description="Helical" evidence="7">
    <location>
        <begin position="227"/>
        <end position="247"/>
    </location>
</feature>
<evidence type="ECO:0000313" key="9">
    <source>
        <dbReference type="EMBL" id="MBA8923030.1"/>
    </source>
</evidence>
<keyword evidence="5 7" id="KW-1133">Transmembrane helix</keyword>
<feature type="transmembrane region" description="Helical" evidence="7">
    <location>
        <begin position="118"/>
        <end position="136"/>
    </location>
</feature>
<gene>
    <name evidence="9" type="ORF">BC739_000227</name>
</gene>
<keyword evidence="10" id="KW-1185">Reference proteome</keyword>
<dbReference type="NCBIfam" id="TIGR03920">
    <property type="entry name" value="T7SS_EccD"/>
    <property type="match status" value="1"/>
</dbReference>
<evidence type="ECO:0000313" key="10">
    <source>
        <dbReference type="Proteomes" id="UP000517916"/>
    </source>
</evidence>
<comment type="subcellular location">
    <subcellularLocation>
        <location evidence="1">Cell membrane</location>
        <topology evidence="1">Multi-pass membrane protein</topology>
    </subcellularLocation>
</comment>
<evidence type="ECO:0000256" key="5">
    <source>
        <dbReference type="ARBA" id="ARBA00022989"/>
    </source>
</evidence>
<comment type="similarity">
    <text evidence="2">Belongs to the EccD/Snm4 family.</text>
</comment>
<reference evidence="9 10" key="1">
    <citation type="submission" date="2020-08" db="EMBL/GenBank/DDBJ databases">
        <title>Genomic Encyclopedia of Archaeal and Bacterial Type Strains, Phase II (KMG-II): from individual species to whole genera.</title>
        <authorList>
            <person name="Goeker M."/>
        </authorList>
    </citation>
    <scope>NUCLEOTIDE SEQUENCE [LARGE SCALE GENOMIC DNA]</scope>
    <source>
        <strain evidence="9 10">DSM 43850</strain>
    </source>
</reference>
<keyword evidence="3" id="KW-1003">Cell membrane</keyword>
<evidence type="ECO:0000256" key="1">
    <source>
        <dbReference type="ARBA" id="ARBA00004651"/>
    </source>
</evidence>
<dbReference type="Gene3D" id="3.10.20.90">
    <property type="entry name" value="Phosphatidylinositol 3-kinase Catalytic Subunit, Chain A, domain 1"/>
    <property type="match status" value="1"/>
</dbReference>
<evidence type="ECO:0000256" key="2">
    <source>
        <dbReference type="ARBA" id="ARBA00006162"/>
    </source>
</evidence>
<feature type="transmembrane region" description="Helical" evidence="7">
    <location>
        <begin position="142"/>
        <end position="162"/>
    </location>
</feature>
<keyword evidence="6 7" id="KW-0472">Membrane</keyword>
<feature type="transmembrane region" description="Helical" evidence="7">
    <location>
        <begin position="253"/>
        <end position="275"/>
    </location>
</feature>
<dbReference type="InterPro" id="IPR044049">
    <property type="entry name" value="EccD_transm"/>
</dbReference>
<keyword evidence="4 7" id="KW-0812">Transmembrane</keyword>
<feature type="transmembrane region" description="Helical" evidence="7">
    <location>
        <begin position="197"/>
        <end position="220"/>
    </location>
</feature>
<proteinExistence type="inferred from homology"/>
<organism evidence="9 10">
    <name type="scientific">Kutzneria viridogrisea</name>
    <dbReference type="NCBI Taxonomy" id="47990"/>
    <lineage>
        <taxon>Bacteria</taxon>
        <taxon>Bacillati</taxon>
        <taxon>Actinomycetota</taxon>
        <taxon>Actinomycetes</taxon>
        <taxon>Pseudonocardiales</taxon>
        <taxon>Pseudonocardiaceae</taxon>
        <taxon>Kutzneria</taxon>
    </lineage>
</organism>
<feature type="transmembrane region" description="Helical" evidence="7">
    <location>
        <begin position="390"/>
        <end position="408"/>
    </location>
</feature>
<evidence type="ECO:0000259" key="8">
    <source>
        <dbReference type="Pfam" id="PF19053"/>
    </source>
</evidence>
<evidence type="ECO:0000256" key="6">
    <source>
        <dbReference type="ARBA" id="ARBA00023136"/>
    </source>
</evidence>
<comment type="caution">
    <text evidence="9">The sequence shown here is derived from an EMBL/GenBank/DDBJ whole genome shotgun (WGS) entry which is preliminary data.</text>
</comment>
<feature type="domain" description="EccD-like transmembrane" evidence="8">
    <location>
        <begin position="116"/>
        <end position="454"/>
    </location>
</feature>
<feature type="transmembrane region" description="Helical" evidence="7">
    <location>
        <begin position="366"/>
        <end position="384"/>
    </location>
</feature>
<dbReference type="InterPro" id="IPR006707">
    <property type="entry name" value="T7SS_EccD"/>
</dbReference>
<name>A0ABR6B839_9PSEU</name>
<protein>
    <submittedName>
        <fullName evidence="9">Type VII secretion integral membrane protein EccD</fullName>
    </submittedName>
</protein>
<sequence>MISTTRRITVVTPRARVDVALPVQSTLAELLPQLVRLSGAEGQASAENPGWVLSRLGDSPFPPGLTVAAVGLRDGEVLHLSPRERQAVPLLFDDVVDAIASAAGTRTGTWQPRIARRAAQFAAVAVLLGAAVLLGSGLAGTLWAPIACGAYALVLLAAGGALARAYGDADSGTACATAGLGAALVAGLTAAPPNLVALAPGSVACGLAAVTGYGVLSAVLVADRLAWFGGAALAAGLGTVASAVVLLSGSSVAGPAAVLAAVATAIAALAPMMALRLGKLPLPRVPADIESFRAEEEPTLGPDVLDRTSGAEHILTGLLAATAAVVVGSVFALLTEDSPWQAALAGVLGLVWLLRSRSYTGTAARVVFLLAGVLVLAQLGWWLIAQDHRVLTLCAAGALVLAAVLCLVHSLRVTRGLRSPYWSRLMDLAEFTGLIAIVPLIGAILRVYQTVRGMVG</sequence>
<dbReference type="Pfam" id="PF08817">
    <property type="entry name" value="YukD"/>
    <property type="match status" value="1"/>
</dbReference>
<feature type="transmembrane region" description="Helical" evidence="7">
    <location>
        <begin position="314"/>
        <end position="332"/>
    </location>
</feature>
<feature type="transmembrane region" description="Helical" evidence="7">
    <location>
        <begin position="174"/>
        <end position="191"/>
    </location>
</feature>
<evidence type="ECO:0000256" key="7">
    <source>
        <dbReference type="SAM" id="Phobius"/>
    </source>
</evidence>
<dbReference type="PIRSF" id="PIRSF017804">
    <property type="entry name" value="Secretion_EccD1"/>
    <property type="match status" value="1"/>
</dbReference>
<feature type="transmembrane region" description="Helical" evidence="7">
    <location>
        <begin position="338"/>
        <end position="354"/>
    </location>
</feature>
<feature type="transmembrane region" description="Helical" evidence="7">
    <location>
        <begin position="428"/>
        <end position="448"/>
    </location>
</feature>
<dbReference type="Proteomes" id="UP000517916">
    <property type="component" value="Unassembled WGS sequence"/>
</dbReference>
<dbReference type="InterPro" id="IPR024962">
    <property type="entry name" value="YukD-like"/>
</dbReference>
<evidence type="ECO:0000256" key="4">
    <source>
        <dbReference type="ARBA" id="ARBA00022692"/>
    </source>
</evidence>
<dbReference type="EMBL" id="JACJID010000001">
    <property type="protein sequence ID" value="MBA8923030.1"/>
    <property type="molecule type" value="Genomic_DNA"/>
</dbReference>
<dbReference type="Pfam" id="PF19053">
    <property type="entry name" value="EccD"/>
    <property type="match status" value="1"/>
</dbReference>